<reference evidence="1 2" key="1">
    <citation type="submission" date="2015-01" db="EMBL/GenBank/DDBJ databases">
        <title>Evolution of Trichinella species and genotypes.</title>
        <authorList>
            <person name="Korhonen P.K."/>
            <person name="Edoardo P."/>
            <person name="Giuseppe L.R."/>
            <person name="Gasser R.B."/>
        </authorList>
    </citation>
    <scope>NUCLEOTIDE SEQUENCE [LARGE SCALE GENOMIC DNA]</scope>
    <source>
        <strain evidence="1">ISS37</strain>
    </source>
</reference>
<organism evidence="1 2">
    <name type="scientific">Trichinella nelsoni</name>
    <dbReference type="NCBI Taxonomy" id="6336"/>
    <lineage>
        <taxon>Eukaryota</taxon>
        <taxon>Metazoa</taxon>
        <taxon>Ecdysozoa</taxon>
        <taxon>Nematoda</taxon>
        <taxon>Enoplea</taxon>
        <taxon>Dorylaimia</taxon>
        <taxon>Trichinellida</taxon>
        <taxon>Trichinellidae</taxon>
        <taxon>Trichinella</taxon>
    </lineage>
</organism>
<protein>
    <submittedName>
        <fullName evidence="1">Uncharacterized protein</fullName>
    </submittedName>
</protein>
<sequence>MNAEVVNPFAQLREEQINTQTRKFEQFRSVEQVLDKDYRMIVKLPGENWSKNIKLRESVMSAWAVLRVCNWDNRPSKPTGHV</sequence>
<gene>
    <name evidence="1" type="ORF">T07_5516</name>
</gene>
<evidence type="ECO:0000313" key="2">
    <source>
        <dbReference type="Proteomes" id="UP000054630"/>
    </source>
</evidence>
<evidence type="ECO:0000313" key="1">
    <source>
        <dbReference type="EMBL" id="KRX18650.1"/>
    </source>
</evidence>
<dbReference type="Proteomes" id="UP000054630">
    <property type="component" value="Unassembled WGS sequence"/>
</dbReference>
<comment type="caution">
    <text evidence="1">The sequence shown here is derived from an EMBL/GenBank/DDBJ whole genome shotgun (WGS) entry which is preliminary data.</text>
</comment>
<keyword evidence="2" id="KW-1185">Reference proteome</keyword>
<dbReference type="AlphaFoldDB" id="A0A0V0RWN3"/>
<proteinExistence type="predicted"/>
<accession>A0A0V0RWN3</accession>
<name>A0A0V0RWN3_9BILA</name>
<dbReference type="EMBL" id="JYDL01000070">
    <property type="protein sequence ID" value="KRX18650.1"/>
    <property type="molecule type" value="Genomic_DNA"/>
</dbReference>